<evidence type="ECO:0000256" key="2">
    <source>
        <dbReference type="ARBA" id="ARBA00012513"/>
    </source>
</evidence>
<evidence type="ECO:0000256" key="10">
    <source>
        <dbReference type="SAM" id="Phobius"/>
    </source>
</evidence>
<keyword evidence="10" id="KW-1133">Transmembrane helix</keyword>
<organism evidence="12 13">
    <name type="scientific">Loxostege sticticalis</name>
    <name type="common">Beet webworm moth</name>
    <dbReference type="NCBI Taxonomy" id="481309"/>
    <lineage>
        <taxon>Eukaryota</taxon>
        <taxon>Metazoa</taxon>
        <taxon>Ecdysozoa</taxon>
        <taxon>Arthropoda</taxon>
        <taxon>Hexapoda</taxon>
        <taxon>Insecta</taxon>
        <taxon>Pterygota</taxon>
        <taxon>Neoptera</taxon>
        <taxon>Endopterygota</taxon>
        <taxon>Lepidoptera</taxon>
        <taxon>Glossata</taxon>
        <taxon>Ditrysia</taxon>
        <taxon>Pyraloidea</taxon>
        <taxon>Crambidae</taxon>
        <taxon>Pyraustinae</taxon>
        <taxon>Loxostege</taxon>
    </lineage>
</organism>
<gene>
    <name evidence="12" type="ORF">ABMA27_015442</name>
</gene>
<dbReference type="InterPro" id="IPR001245">
    <property type="entry name" value="Ser-Thr/Tyr_kinase_cat_dom"/>
</dbReference>
<keyword evidence="10" id="KW-0472">Membrane</keyword>
<dbReference type="PANTHER" id="PTHR44899:SF3">
    <property type="entry name" value="SERINE_THREONINE-PROTEIN KINASE NEK1"/>
    <property type="match status" value="1"/>
</dbReference>
<evidence type="ECO:0000313" key="12">
    <source>
        <dbReference type="EMBL" id="KAL0892259.1"/>
    </source>
</evidence>
<evidence type="ECO:0000256" key="3">
    <source>
        <dbReference type="ARBA" id="ARBA00022527"/>
    </source>
</evidence>
<dbReference type="SUPFAM" id="SSF56112">
    <property type="entry name" value="Protein kinase-like (PK-like)"/>
    <property type="match status" value="1"/>
</dbReference>
<proteinExistence type="inferred from homology"/>
<reference evidence="12 13" key="1">
    <citation type="submission" date="2024-06" db="EMBL/GenBank/DDBJ databases">
        <title>A chromosome-level genome assembly of beet webworm, Loxostege sticticalis.</title>
        <authorList>
            <person name="Zhang Y."/>
        </authorList>
    </citation>
    <scope>NUCLEOTIDE SEQUENCE [LARGE SCALE GENOMIC DNA]</scope>
    <source>
        <strain evidence="12">AQ026</strain>
        <tissue evidence="12">Whole body</tissue>
    </source>
</reference>
<evidence type="ECO:0000259" key="11">
    <source>
        <dbReference type="PROSITE" id="PS50011"/>
    </source>
</evidence>
<evidence type="ECO:0000256" key="4">
    <source>
        <dbReference type="ARBA" id="ARBA00022679"/>
    </source>
</evidence>
<dbReference type="Gene3D" id="1.10.510.10">
    <property type="entry name" value="Transferase(Phosphotransferase) domain 1"/>
    <property type="match status" value="1"/>
</dbReference>
<comment type="similarity">
    <text evidence="1">Belongs to the protein kinase superfamily. NEK Ser/Thr protein kinase family. NIMA subfamily.</text>
</comment>
<name>A0ABR3I7K1_LOXSC</name>
<dbReference type="EMBL" id="JBEUOH010000007">
    <property type="protein sequence ID" value="KAL0892259.1"/>
    <property type="molecule type" value="Genomic_DNA"/>
</dbReference>
<comment type="caution">
    <text evidence="12">The sequence shown here is derived from an EMBL/GenBank/DDBJ whole genome shotgun (WGS) entry which is preliminary data.</text>
</comment>
<feature type="domain" description="Protein kinase" evidence="11">
    <location>
        <begin position="12"/>
        <end position="296"/>
    </location>
</feature>
<dbReference type="InterPro" id="IPR008271">
    <property type="entry name" value="Ser/Thr_kinase_AS"/>
</dbReference>
<evidence type="ECO:0000256" key="7">
    <source>
        <dbReference type="ARBA" id="ARBA00022840"/>
    </source>
</evidence>
<dbReference type="PROSITE" id="PS50011">
    <property type="entry name" value="PROTEIN_KINASE_DOM"/>
    <property type="match status" value="1"/>
</dbReference>
<dbReference type="EC" id="2.7.11.1" evidence="2"/>
<protein>
    <recommendedName>
        <fullName evidence="2">non-specific serine/threonine protein kinase</fullName>
        <ecNumber evidence="2">2.7.11.1</ecNumber>
    </recommendedName>
</protein>
<keyword evidence="6" id="KW-0418">Kinase</keyword>
<evidence type="ECO:0000256" key="5">
    <source>
        <dbReference type="ARBA" id="ARBA00022741"/>
    </source>
</evidence>
<evidence type="ECO:0000313" key="13">
    <source>
        <dbReference type="Proteomes" id="UP001549920"/>
    </source>
</evidence>
<dbReference type="SMART" id="SM00220">
    <property type="entry name" value="S_TKc"/>
    <property type="match status" value="1"/>
</dbReference>
<evidence type="ECO:0000256" key="9">
    <source>
        <dbReference type="ARBA" id="ARBA00048679"/>
    </source>
</evidence>
<dbReference type="PROSITE" id="PS00108">
    <property type="entry name" value="PROTEIN_KINASE_ST"/>
    <property type="match status" value="1"/>
</dbReference>
<evidence type="ECO:0000256" key="8">
    <source>
        <dbReference type="ARBA" id="ARBA00047899"/>
    </source>
</evidence>
<dbReference type="InterPro" id="IPR011009">
    <property type="entry name" value="Kinase-like_dom_sf"/>
</dbReference>
<accession>A0ABR3I7K1</accession>
<dbReference type="PANTHER" id="PTHR44899">
    <property type="entry name" value="CAMK FAMILY PROTEIN KINASE"/>
    <property type="match status" value="1"/>
</dbReference>
<evidence type="ECO:0000256" key="1">
    <source>
        <dbReference type="ARBA" id="ARBA00010886"/>
    </source>
</evidence>
<evidence type="ECO:0000256" key="6">
    <source>
        <dbReference type="ARBA" id="ARBA00022777"/>
    </source>
</evidence>
<keyword evidence="10" id="KW-0812">Transmembrane</keyword>
<comment type="catalytic activity">
    <reaction evidence="8">
        <text>L-threonyl-[protein] + ATP = O-phospho-L-threonyl-[protein] + ADP + H(+)</text>
        <dbReference type="Rhea" id="RHEA:46608"/>
        <dbReference type="Rhea" id="RHEA-COMP:11060"/>
        <dbReference type="Rhea" id="RHEA-COMP:11605"/>
        <dbReference type="ChEBI" id="CHEBI:15378"/>
        <dbReference type="ChEBI" id="CHEBI:30013"/>
        <dbReference type="ChEBI" id="CHEBI:30616"/>
        <dbReference type="ChEBI" id="CHEBI:61977"/>
        <dbReference type="ChEBI" id="CHEBI:456216"/>
        <dbReference type="EC" id="2.7.11.1"/>
    </reaction>
</comment>
<feature type="transmembrane region" description="Helical" evidence="10">
    <location>
        <begin position="21"/>
        <end position="41"/>
    </location>
</feature>
<dbReference type="InterPro" id="IPR051131">
    <property type="entry name" value="NEK_Ser/Thr_kinase_NIMA"/>
</dbReference>
<keyword evidence="7" id="KW-0067">ATP-binding</keyword>
<dbReference type="Pfam" id="PF00069">
    <property type="entry name" value="Pkinase"/>
    <property type="match status" value="1"/>
</dbReference>
<sequence>MDVTKRFKKQNLTVLKTIGKGTYGYVLPLLWILIRSIFMLFNLQLSFRNVYLCENRLSCNLSIVKDIELNGKIQDHRQDIANEVNILSSMRHPNIVRFYECFYTDNHVMISMEYATSGNLAEYMYQRYPKLIKQQEILFYFSQVLLGVNYIHNLNIIHRDLKAENILLTGKNGLLVKIGDFGISKMLASAKKTSTVIGTPYYLAPELCEGKPYDTKSDIWALGCLLYEMCTHKRAFDSESLVGLVKAITNGSVHPIDLNVYERGMQDLIDAMLSILPEKRPCVKKVMGKTIMLPIIYTVFLDAGNDDMLLVRARKDFLQVALE</sequence>
<keyword evidence="13" id="KW-1185">Reference proteome</keyword>
<keyword evidence="3" id="KW-0723">Serine/threonine-protein kinase</keyword>
<keyword evidence="5" id="KW-0547">Nucleotide-binding</keyword>
<dbReference type="Proteomes" id="UP001549920">
    <property type="component" value="Unassembled WGS sequence"/>
</dbReference>
<dbReference type="PRINTS" id="PR00109">
    <property type="entry name" value="TYRKINASE"/>
</dbReference>
<dbReference type="InterPro" id="IPR000719">
    <property type="entry name" value="Prot_kinase_dom"/>
</dbReference>
<comment type="catalytic activity">
    <reaction evidence="9">
        <text>L-seryl-[protein] + ATP = O-phospho-L-seryl-[protein] + ADP + H(+)</text>
        <dbReference type="Rhea" id="RHEA:17989"/>
        <dbReference type="Rhea" id="RHEA-COMP:9863"/>
        <dbReference type="Rhea" id="RHEA-COMP:11604"/>
        <dbReference type="ChEBI" id="CHEBI:15378"/>
        <dbReference type="ChEBI" id="CHEBI:29999"/>
        <dbReference type="ChEBI" id="CHEBI:30616"/>
        <dbReference type="ChEBI" id="CHEBI:83421"/>
        <dbReference type="ChEBI" id="CHEBI:456216"/>
        <dbReference type="EC" id="2.7.11.1"/>
    </reaction>
</comment>
<keyword evidence="4" id="KW-0808">Transferase</keyword>